<dbReference type="EMBL" id="KE525349">
    <property type="protein sequence ID" value="KFB50606.1"/>
    <property type="molecule type" value="Genomic_DNA"/>
</dbReference>
<dbReference type="AlphaFoldDB" id="A0A084WK62"/>
<organism evidence="2">
    <name type="scientific">Anopheles sinensis</name>
    <name type="common">Mosquito</name>
    <dbReference type="NCBI Taxonomy" id="74873"/>
    <lineage>
        <taxon>Eukaryota</taxon>
        <taxon>Metazoa</taxon>
        <taxon>Ecdysozoa</taxon>
        <taxon>Arthropoda</taxon>
        <taxon>Hexapoda</taxon>
        <taxon>Insecta</taxon>
        <taxon>Pterygota</taxon>
        <taxon>Neoptera</taxon>
        <taxon>Endopterygota</taxon>
        <taxon>Diptera</taxon>
        <taxon>Nematocera</taxon>
        <taxon>Culicoidea</taxon>
        <taxon>Culicidae</taxon>
        <taxon>Anophelinae</taxon>
        <taxon>Anopheles</taxon>
    </lineage>
</organism>
<accession>A0A084WK62</accession>
<protein>
    <submittedName>
        <fullName evidence="2 3">Uncharacterized protein</fullName>
    </submittedName>
</protein>
<dbReference type="VEuPathDB" id="VectorBase:ASIC018926"/>
<dbReference type="EnsemblMetazoa" id="ASIC018926-RA">
    <property type="protein sequence ID" value="ASIC018926-PA"/>
    <property type="gene ID" value="ASIC018926"/>
</dbReference>
<sequence>MSSSIQITADDKPATGIVTPTKTPAGPPLSSIPSSPSHLQLPSPIITRRTRTASTLGFPTWTQQHLFYLAFRGKVKTWRPKVNDYGTYDAPKSVCSSGSTKVRPKSAS</sequence>
<dbReference type="EMBL" id="ATLV01024095">
    <property type="status" value="NOT_ANNOTATED_CDS"/>
    <property type="molecule type" value="Genomic_DNA"/>
</dbReference>
<feature type="region of interest" description="Disordered" evidence="1">
    <location>
        <begin position="1"/>
        <end position="42"/>
    </location>
</feature>
<evidence type="ECO:0000313" key="3">
    <source>
        <dbReference type="EnsemblMetazoa" id="ASIC018926-PA"/>
    </source>
</evidence>
<reference evidence="3" key="2">
    <citation type="submission" date="2020-05" db="UniProtKB">
        <authorList>
            <consortium name="EnsemblMetazoa"/>
        </authorList>
    </citation>
    <scope>IDENTIFICATION</scope>
</reference>
<evidence type="ECO:0000256" key="1">
    <source>
        <dbReference type="SAM" id="MobiDB-lite"/>
    </source>
</evidence>
<feature type="region of interest" description="Disordered" evidence="1">
    <location>
        <begin position="88"/>
        <end position="108"/>
    </location>
</feature>
<keyword evidence="4" id="KW-1185">Reference proteome</keyword>
<reference evidence="2 4" key="1">
    <citation type="journal article" date="2014" name="BMC Genomics">
        <title>Genome sequence of Anopheles sinensis provides insight into genetics basis of mosquito competence for malaria parasites.</title>
        <authorList>
            <person name="Zhou D."/>
            <person name="Zhang D."/>
            <person name="Ding G."/>
            <person name="Shi L."/>
            <person name="Hou Q."/>
            <person name="Ye Y."/>
            <person name="Xu Y."/>
            <person name="Zhou H."/>
            <person name="Xiong C."/>
            <person name="Li S."/>
            <person name="Yu J."/>
            <person name="Hong S."/>
            <person name="Yu X."/>
            <person name="Zou P."/>
            <person name="Chen C."/>
            <person name="Chang X."/>
            <person name="Wang W."/>
            <person name="Lv Y."/>
            <person name="Sun Y."/>
            <person name="Ma L."/>
            <person name="Shen B."/>
            <person name="Zhu C."/>
        </authorList>
    </citation>
    <scope>NUCLEOTIDE SEQUENCE [LARGE SCALE GENOMIC DNA]</scope>
</reference>
<evidence type="ECO:0000313" key="4">
    <source>
        <dbReference type="Proteomes" id="UP000030765"/>
    </source>
</evidence>
<proteinExistence type="predicted"/>
<gene>
    <name evidence="2" type="ORF">ZHAS_00018926</name>
</gene>
<dbReference type="STRING" id="74873.A0A084WK62"/>
<evidence type="ECO:0000313" key="2">
    <source>
        <dbReference type="EMBL" id="KFB50606.1"/>
    </source>
</evidence>
<dbReference type="Proteomes" id="UP000030765">
    <property type="component" value="Unassembled WGS sequence"/>
</dbReference>
<name>A0A084WK62_ANOSI</name>
<feature type="compositionally biased region" description="Low complexity" evidence="1">
    <location>
        <begin position="28"/>
        <end position="42"/>
    </location>
</feature>